<gene>
    <name evidence="6" type="ORF">AMOR_41410</name>
</gene>
<dbReference type="PROSITE" id="PS50893">
    <property type="entry name" value="ABC_TRANSPORTER_2"/>
    <property type="match status" value="1"/>
</dbReference>
<organism evidence="6 7">
    <name type="scientific">Anaeromyxobacter oryzae</name>
    <dbReference type="NCBI Taxonomy" id="2918170"/>
    <lineage>
        <taxon>Bacteria</taxon>
        <taxon>Pseudomonadati</taxon>
        <taxon>Myxococcota</taxon>
        <taxon>Myxococcia</taxon>
        <taxon>Myxococcales</taxon>
        <taxon>Cystobacterineae</taxon>
        <taxon>Anaeromyxobacteraceae</taxon>
        <taxon>Anaeromyxobacter</taxon>
    </lineage>
</organism>
<evidence type="ECO:0000313" key="7">
    <source>
        <dbReference type="Proteomes" id="UP001162891"/>
    </source>
</evidence>
<dbReference type="Gene3D" id="3.40.50.300">
    <property type="entry name" value="P-loop containing nucleotide triphosphate hydrolases"/>
    <property type="match status" value="1"/>
</dbReference>
<comment type="subcellular location">
    <subcellularLocation>
        <location evidence="1">Cell membrane</location>
        <topology evidence="1">Peripheral membrane protein</topology>
        <orientation evidence="1">Cytoplasmic side</orientation>
    </subcellularLocation>
</comment>
<evidence type="ECO:0000256" key="3">
    <source>
        <dbReference type="ARBA" id="ARBA00022840"/>
    </source>
</evidence>
<proteinExistence type="inferred from homology"/>
<comment type="similarity">
    <text evidence="4">Belongs to the ABC transporter superfamily. Drug exporter-1 (DrugE1) (TC 3.A.1.105) family.</text>
</comment>
<dbReference type="Proteomes" id="UP001162891">
    <property type="component" value="Chromosome"/>
</dbReference>
<dbReference type="GO" id="GO:0005524">
    <property type="term" value="F:ATP binding"/>
    <property type="evidence" value="ECO:0007669"/>
    <property type="project" value="UniProtKB-KW"/>
</dbReference>
<dbReference type="PANTHER" id="PTHR43582">
    <property type="entry name" value="LINEARMYCIN RESISTANCE ATP-BINDING PROTEIN LNRL"/>
    <property type="match status" value="1"/>
</dbReference>
<feature type="domain" description="ABC transporter" evidence="5">
    <location>
        <begin position="18"/>
        <end position="249"/>
    </location>
</feature>
<dbReference type="NCBIfam" id="TIGR01188">
    <property type="entry name" value="drrA"/>
    <property type="match status" value="1"/>
</dbReference>
<dbReference type="InterPro" id="IPR005894">
    <property type="entry name" value="DrrA"/>
</dbReference>
<evidence type="ECO:0000256" key="2">
    <source>
        <dbReference type="ARBA" id="ARBA00022741"/>
    </source>
</evidence>
<dbReference type="InterPro" id="IPR003593">
    <property type="entry name" value="AAA+_ATPase"/>
</dbReference>
<dbReference type="InterPro" id="IPR003439">
    <property type="entry name" value="ABC_transporter-like_ATP-bd"/>
</dbReference>
<sequence>MTSDAAARQPESGLAYAIEARGLVKRFGALAAVDGVDLAVRPGELFGLLGPNGAGKTTLVRILTGIVSPTSGDAFVAGIDVRRDPDGARRRLGVVPQALTSDLDLTGYENLDIFARFFEVPRARRQPRIEELLRRVGLWERRKDLVKTYSGGMRRRLEIARGLVHKPRVLFLDEPTIGLDPQSRRVIWDLLGDLRKGDEITISLTTHYLDEAEALCDRVAIVDHGKVVALGTPQELKALIPGSDTLDLGVVGPLPDGVLDALRALPGARSVDVPPQGLRIRADGGAALIPRAIELLREAAVEVTSASLSRITLEDVFIHFTGRSLREEGPGKAGPPRRFT</sequence>
<evidence type="ECO:0000313" key="6">
    <source>
        <dbReference type="EMBL" id="BDG05145.1"/>
    </source>
</evidence>
<keyword evidence="2" id="KW-0547">Nucleotide-binding</keyword>
<protein>
    <submittedName>
        <fullName evidence="6">ABC transporter ATP-binding protein</fullName>
    </submittedName>
</protein>
<evidence type="ECO:0000259" key="5">
    <source>
        <dbReference type="PROSITE" id="PS50893"/>
    </source>
</evidence>
<dbReference type="Pfam" id="PF00005">
    <property type="entry name" value="ABC_tran"/>
    <property type="match status" value="1"/>
</dbReference>
<dbReference type="InterPro" id="IPR027417">
    <property type="entry name" value="P-loop_NTPase"/>
</dbReference>
<dbReference type="EMBL" id="AP025591">
    <property type="protein sequence ID" value="BDG05145.1"/>
    <property type="molecule type" value="Genomic_DNA"/>
</dbReference>
<accession>A0ABM7X085</accession>
<evidence type="ECO:0000256" key="4">
    <source>
        <dbReference type="ARBA" id="ARBA00049985"/>
    </source>
</evidence>
<dbReference type="PROSITE" id="PS00211">
    <property type="entry name" value="ABC_TRANSPORTER_1"/>
    <property type="match status" value="1"/>
</dbReference>
<name>A0ABM7X085_9BACT</name>
<dbReference type="PANTHER" id="PTHR43582:SF2">
    <property type="entry name" value="LINEARMYCIN RESISTANCE ATP-BINDING PROTEIN LNRL"/>
    <property type="match status" value="1"/>
</dbReference>
<keyword evidence="3 6" id="KW-0067">ATP-binding</keyword>
<dbReference type="InterPro" id="IPR017871">
    <property type="entry name" value="ABC_transporter-like_CS"/>
</dbReference>
<keyword evidence="7" id="KW-1185">Reference proteome</keyword>
<reference evidence="7" key="1">
    <citation type="journal article" date="2022" name="Int. J. Syst. Evol. Microbiol.">
        <title>Anaeromyxobacter oryzae sp. nov., Anaeromyxobacter diazotrophicus sp. nov. and Anaeromyxobacter paludicola sp. nov., isolated from paddy soils.</title>
        <authorList>
            <person name="Itoh H."/>
            <person name="Xu Z."/>
            <person name="Mise K."/>
            <person name="Masuda Y."/>
            <person name="Ushijima N."/>
            <person name="Hayakawa C."/>
            <person name="Shiratori Y."/>
            <person name="Senoo K."/>
        </authorList>
    </citation>
    <scope>NUCLEOTIDE SEQUENCE [LARGE SCALE GENOMIC DNA]</scope>
    <source>
        <strain evidence="7">Red232</strain>
    </source>
</reference>
<dbReference type="RefSeq" id="WP_248353698.1">
    <property type="nucleotide sequence ID" value="NZ_AP025591.1"/>
</dbReference>
<dbReference type="SUPFAM" id="SSF52540">
    <property type="entry name" value="P-loop containing nucleoside triphosphate hydrolases"/>
    <property type="match status" value="1"/>
</dbReference>
<evidence type="ECO:0000256" key="1">
    <source>
        <dbReference type="ARBA" id="ARBA00004413"/>
    </source>
</evidence>
<dbReference type="SMART" id="SM00382">
    <property type="entry name" value="AAA"/>
    <property type="match status" value="1"/>
</dbReference>